<feature type="transmembrane region" description="Helical" evidence="1">
    <location>
        <begin position="12"/>
        <end position="34"/>
    </location>
</feature>
<feature type="transmembrane region" description="Helical" evidence="1">
    <location>
        <begin position="142"/>
        <end position="158"/>
    </location>
</feature>
<dbReference type="EMBL" id="SWFM01000003">
    <property type="protein sequence ID" value="TKD70347.1"/>
    <property type="molecule type" value="Genomic_DNA"/>
</dbReference>
<keyword evidence="1" id="KW-0812">Transmembrane</keyword>
<feature type="transmembrane region" description="Helical" evidence="1">
    <location>
        <begin position="367"/>
        <end position="385"/>
    </location>
</feature>
<feature type="transmembrane region" description="Helical" evidence="1">
    <location>
        <begin position="67"/>
        <end position="83"/>
    </location>
</feature>
<gene>
    <name evidence="2" type="ORF">FBF83_14020</name>
</gene>
<dbReference type="AlphaFoldDB" id="A0A4U1MHU8"/>
<evidence type="ECO:0008006" key="4">
    <source>
        <dbReference type="Google" id="ProtNLM"/>
    </source>
</evidence>
<keyword evidence="1" id="KW-1133">Transmembrane helix</keyword>
<proteinExistence type="predicted"/>
<reference evidence="2 3" key="1">
    <citation type="submission" date="2019-04" db="EMBL/GenBank/DDBJ databases">
        <title>Genome sequence of Bacillus hwajinpoensis strain Y2.</title>
        <authorList>
            <person name="Fair J.L."/>
            <person name="Maclea K.S."/>
        </authorList>
    </citation>
    <scope>NUCLEOTIDE SEQUENCE [LARGE SCALE GENOMIC DNA]</scope>
    <source>
        <strain evidence="2 3">Y2</strain>
    </source>
</reference>
<feature type="transmembrane region" description="Helical" evidence="1">
    <location>
        <begin position="164"/>
        <end position="195"/>
    </location>
</feature>
<feature type="transmembrane region" description="Helical" evidence="1">
    <location>
        <begin position="118"/>
        <end position="135"/>
    </location>
</feature>
<dbReference type="OrthoDB" id="244199at2"/>
<dbReference type="Proteomes" id="UP000310541">
    <property type="component" value="Unassembled WGS sequence"/>
</dbReference>
<feature type="transmembrane region" description="Helical" evidence="1">
    <location>
        <begin position="317"/>
        <end position="337"/>
    </location>
</feature>
<evidence type="ECO:0000256" key="1">
    <source>
        <dbReference type="SAM" id="Phobius"/>
    </source>
</evidence>
<evidence type="ECO:0000313" key="2">
    <source>
        <dbReference type="EMBL" id="TKD70347.1"/>
    </source>
</evidence>
<protein>
    <recommendedName>
        <fullName evidence="4">Glycosyltransferase RgtA/B/C/D-like domain-containing protein</fullName>
    </recommendedName>
</protein>
<accession>A0A4U1MHU8</accession>
<feature type="transmembrane region" description="Helical" evidence="1">
    <location>
        <begin position="287"/>
        <end position="305"/>
    </location>
</feature>
<evidence type="ECO:0000313" key="3">
    <source>
        <dbReference type="Proteomes" id="UP000310541"/>
    </source>
</evidence>
<sequence length="499" mass="57586">MNRLKEHLLWNKIFVCALWTVSISSISLIIWWRLVYAIDVPRSWDQVDFSLALTRFDLFAMQPHFPGYPYFILGGMLINKWIVNPTQALSIWNSLLLLTTIYPVFALSRSYLTKTGSVVMVAIIQSTVFLNVMTVQPMSETAAVAILWWYIWVLHSAFQRKNSTGFVVFSSLLFSFLLGIRLSYLPFGIGLLILLLSRIKQYNPREYVSFLVIQLSVALLFQLIWLAGLAVSEGGVAAFIQLALGFSTGHFQEWGGTAVSVSSSFLERFSDLLLYNIAWTGLGGQRILLLALMGLFTLYAAIKILRRTNKLRFTPFVWAYISMFIGYFLWALFAQNVDKPRHILPLPTMVLFGLVCFICIKQQVLHIRLMILFLSIVITQTVFSYDVMKEAEKPSAVHQLIDYLEDINEPIIVYTWEETRVMGYVDADFKHEQIYTYSTFQSDKSYYENHRIFLTKEVVEGFKEQGIPIENAIKKVKDFHSSSLYDPVYDNIVLYEYRE</sequence>
<name>A0A4U1MHU8_9BACL</name>
<feature type="transmembrane region" description="Helical" evidence="1">
    <location>
        <begin position="343"/>
        <end position="360"/>
    </location>
</feature>
<feature type="transmembrane region" description="Helical" evidence="1">
    <location>
        <begin position="207"/>
        <end position="227"/>
    </location>
</feature>
<dbReference type="RefSeq" id="WP_136947752.1">
    <property type="nucleotide sequence ID" value="NZ_SWFM01000003.1"/>
</dbReference>
<comment type="caution">
    <text evidence="2">The sequence shown here is derived from an EMBL/GenBank/DDBJ whole genome shotgun (WGS) entry which is preliminary data.</text>
</comment>
<feature type="transmembrane region" description="Helical" evidence="1">
    <location>
        <begin position="95"/>
        <end position="112"/>
    </location>
</feature>
<organism evidence="2 3">
    <name type="scientific">Guptibacillus hwajinpoensis</name>
    <dbReference type="NCBI Taxonomy" id="208199"/>
    <lineage>
        <taxon>Bacteria</taxon>
        <taxon>Bacillati</taxon>
        <taxon>Bacillota</taxon>
        <taxon>Bacilli</taxon>
        <taxon>Bacillales</taxon>
        <taxon>Guptibacillaceae</taxon>
        <taxon>Guptibacillus</taxon>
    </lineage>
</organism>
<keyword evidence="1" id="KW-0472">Membrane</keyword>